<comment type="caution">
    <text evidence="1">The sequence shown here is derived from an EMBL/GenBank/DDBJ whole genome shotgun (WGS) entry which is preliminary data.</text>
</comment>
<reference evidence="1" key="1">
    <citation type="submission" date="2023-04" db="EMBL/GenBank/DDBJ databases">
        <title>Draft Genome sequencing of Naganishia species isolated from polar environments using Oxford Nanopore Technology.</title>
        <authorList>
            <person name="Leo P."/>
            <person name="Venkateswaran K."/>
        </authorList>
    </citation>
    <scope>NUCLEOTIDE SEQUENCE</scope>
    <source>
        <strain evidence="1">MNA-CCFEE 5262</strain>
    </source>
</reference>
<proteinExistence type="predicted"/>
<accession>A0ACC2WPW5</accession>
<evidence type="ECO:0000313" key="2">
    <source>
        <dbReference type="Proteomes" id="UP001230649"/>
    </source>
</evidence>
<evidence type="ECO:0000313" key="1">
    <source>
        <dbReference type="EMBL" id="KAJ9113097.1"/>
    </source>
</evidence>
<dbReference type="Proteomes" id="UP001230649">
    <property type="component" value="Unassembled WGS sequence"/>
</dbReference>
<dbReference type="EMBL" id="JASBWS010000013">
    <property type="protein sequence ID" value="KAJ9113097.1"/>
    <property type="molecule type" value="Genomic_DNA"/>
</dbReference>
<organism evidence="1 2">
    <name type="scientific">Naganishia adeliensis</name>
    <dbReference type="NCBI Taxonomy" id="92952"/>
    <lineage>
        <taxon>Eukaryota</taxon>
        <taxon>Fungi</taxon>
        <taxon>Dikarya</taxon>
        <taxon>Basidiomycota</taxon>
        <taxon>Agaricomycotina</taxon>
        <taxon>Tremellomycetes</taxon>
        <taxon>Filobasidiales</taxon>
        <taxon>Filobasidiaceae</taxon>
        <taxon>Naganishia</taxon>
    </lineage>
</organism>
<sequence length="210" mass="23039">MAEPNTVPPSRPLFTANPALQSLRMSTSRQPFIAHSPLEPFTSWFSGKTKIPDDKPTELPTASTDALDIHHLASSVYTEITSSPAAVAALSATSATTLTLISVVVYRKYIKRIRNADYVTSGMIQERKWIKGIVTRAASATVFRKVPTEAKGRSIFPALITDQYLKDETIHIRIAGVDAPEASLNTRHNSLETFRQHISVVQPSFIPGNP</sequence>
<name>A0ACC2WPW5_9TREE</name>
<gene>
    <name evidence="1" type="ORF">QFC20_001984</name>
</gene>
<keyword evidence="2" id="KW-1185">Reference proteome</keyword>
<protein>
    <submittedName>
        <fullName evidence="1">Uncharacterized protein</fullName>
    </submittedName>
</protein>